<name>A0AAV9Z3Q4_9AGAR</name>
<evidence type="ECO:0000256" key="1">
    <source>
        <dbReference type="SAM" id="MobiDB-lite"/>
    </source>
</evidence>
<feature type="region of interest" description="Disordered" evidence="1">
    <location>
        <begin position="167"/>
        <end position="246"/>
    </location>
</feature>
<protein>
    <submittedName>
        <fullName evidence="2">Uncharacterized protein</fullName>
    </submittedName>
</protein>
<keyword evidence="3" id="KW-1185">Reference proteome</keyword>
<dbReference type="EMBL" id="JAWWNJ010000218">
    <property type="protein sequence ID" value="KAK6969637.1"/>
    <property type="molecule type" value="Genomic_DNA"/>
</dbReference>
<evidence type="ECO:0000313" key="2">
    <source>
        <dbReference type="EMBL" id="KAK6969637.1"/>
    </source>
</evidence>
<dbReference type="Pfam" id="PF20414">
    <property type="entry name" value="DUF6698"/>
    <property type="match status" value="1"/>
</dbReference>
<evidence type="ECO:0000313" key="3">
    <source>
        <dbReference type="Proteomes" id="UP001362999"/>
    </source>
</evidence>
<proteinExistence type="predicted"/>
<feature type="compositionally biased region" description="Basic residues" evidence="1">
    <location>
        <begin position="237"/>
        <end position="246"/>
    </location>
</feature>
<sequence>MSIVSKIAVKAPILYDEFAGEIDVDHLFRNPLLLNIHACILRGADGPTDLFKDNPYRPQAPYMEKIHNITRTSTGAIANAAVLAIWLYSADTKFLERGNETNINYRKRYRQYVEELRKGLTAKKAWVDALLNYWDGVSFPDADDDDGAANPPCRIFLCYFNGNGNDNGHREHREQDSGSATPLRPQRGDSASSPSTNPPARRTRRRTEEPDSDADGPPRTRRRTTGPDHTPEPSSRAPKRRVAPRR</sequence>
<accession>A0AAV9Z3Q4</accession>
<feature type="compositionally biased region" description="Basic and acidic residues" evidence="1">
    <location>
        <begin position="167"/>
        <end position="176"/>
    </location>
</feature>
<dbReference type="AlphaFoldDB" id="A0AAV9Z3Q4"/>
<reference evidence="2 3" key="1">
    <citation type="journal article" date="2024" name="J Genomics">
        <title>Draft genome sequencing and assembly of Favolaschia claudopus CIRM-BRFM 2984 isolated from oak limbs.</title>
        <authorList>
            <person name="Navarro D."/>
            <person name="Drula E."/>
            <person name="Chaduli D."/>
            <person name="Cazenave R."/>
            <person name="Ahrendt S."/>
            <person name="Wang J."/>
            <person name="Lipzen A."/>
            <person name="Daum C."/>
            <person name="Barry K."/>
            <person name="Grigoriev I.V."/>
            <person name="Favel A."/>
            <person name="Rosso M.N."/>
            <person name="Martin F."/>
        </authorList>
    </citation>
    <scope>NUCLEOTIDE SEQUENCE [LARGE SCALE GENOMIC DNA]</scope>
    <source>
        <strain evidence="2 3">CIRM-BRFM 2984</strain>
    </source>
</reference>
<organism evidence="2 3">
    <name type="scientific">Favolaschia claudopus</name>
    <dbReference type="NCBI Taxonomy" id="2862362"/>
    <lineage>
        <taxon>Eukaryota</taxon>
        <taxon>Fungi</taxon>
        <taxon>Dikarya</taxon>
        <taxon>Basidiomycota</taxon>
        <taxon>Agaricomycotina</taxon>
        <taxon>Agaricomycetes</taxon>
        <taxon>Agaricomycetidae</taxon>
        <taxon>Agaricales</taxon>
        <taxon>Marasmiineae</taxon>
        <taxon>Mycenaceae</taxon>
        <taxon>Favolaschia</taxon>
    </lineage>
</organism>
<comment type="caution">
    <text evidence="2">The sequence shown here is derived from an EMBL/GenBank/DDBJ whole genome shotgun (WGS) entry which is preliminary data.</text>
</comment>
<dbReference type="Proteomes" id="UP001362999">
    <property type="component" value="Unassembled WGS sequence"/>
</dbReference>
<gene>
    <name evidence="2" type="ORF">R3P38DRAFT_3242892</name>
</gene>
<feature type="compositionally biased region" description="Low complexity" evidence="1">
    <location>
        <begin position="189"/>
        <end position="200"/>
    </location>
</feature>
<dbReference type="InterPro" id="IPR046521">
    <property type="entry name" value="DUF6698"/>
</dbReference>